<name>A0A0C9XJH6_9AGAR</name>
<organism evidence="2 3">
    <name type="scientific">Laccaria amethystina LaAM-08-1</name>
    <dbReference type="NCBI Taxonomy" id="1095629"/>
    <lineage>
        <taxon>Eukaryota</taxon>
        <taxon>Fungi</taxon>
        <taxon>Dikarya</taxon>
        <taxon>Basidiomycota</taxon>
        <taxon>Agaricomycotina</taxon>
        <taxon>Agaricomycetes</taxon>
        <taxon>Agaricomycetidae</taxon>
        <taxon>Agaricales</taxon>
        <taxon>Agaricineae</taxon>
        <taxon>Hydnangiaceae</taxon>
        <taxon>Laccaria</taxon>
    </lineage>
</organism>
<dbReference type="STRING" id="1095629.A0A0C9XJH6"/>
<proteinExistence type="predicted"/>
<evidence type="ECO:0000256" key="1">
    <source>
        <dbReference type="SAM" id="MobiDB-lite"/>
    </source>
</evidence>
<evidence type="ECO:0000313" key="2">
    <source>
        <dbReference type="EMBL" id="KIJ96357.1"/>
    </source>
</evidence>
<feature type="region of interest" description="Disordered" evidence="1">
    <location>
        <begin position="200"/>
        <end position="244"/>
    </location>
</feature>
<dbReference type="AlphaFoldDB" id="A0A0C9XJH6"/>
<protein>
    <submittedName>
        <fullName evidence="2">Uncharacterized protein</fullName>
    </submittedName>
</protein>
<dbReference type="EMBL" id="KN838724">
    <property type="protein sequence ID" value="KIJ96357.1"/>
    <property type="molecule type" value="Genomic_DNA"/>
</dbReference>
<feature type="compositionally biased region" description="Acidic residues" evidence="1">
    <location>
        <begin position="218"/>
        <end position="244"/>
    </location>
</feature>
<keyword evidence="3" id="KW-1185">Reference proteome</keyword>
<sequence>MTSSDPMPKTTTRTRAQVTAIANTTAAALTIQPTTSNELLLLAALHEAESRNVHAEVHAFKLQASNILNKAYTERLRKALQTKEEKQGKKKGMKLVGDGLAKLLSGDEFYELAQAKEKEVCEVLRQKEEQKEGRVAYDVAVEEWAEADKERKDEWDTIKANNAKMKAASDKRKAAAVKMKKKFTELKPKSKPLLKVIPRPNLKDFLDSGGGVVSASEAGDDTGSDGDEVDDAGTEGSASDDDDD</sequence>
<dbReference type="HOGENOM" id="CLU_061607_1_0_1"/>
<reference evidence="2 3" key="1">
    <citation type="submission" date="2014-04" db="EMBL/GenBank/DDBJ databases">
        <authorList>
            <consortium name="DOE Joint Genome Institute"/>
            <person name="Kuo A."/>
            <person name="Kohler A."/>
            <person name="Nagy L.G."/>
            <person name="Floudas D."/>
            <person name="Copeland A."/>
            <person name="Barry K.W."/>
            <person name="Cichocki N."/>
            <person name="Veneault-Fourrey C."/>
            <person name="LaButti K."/>
            <person name="Lindquist E.A."/>
            <person name="Lipzen A."/>
            <person name="Lundell T."/>
            <person name="Morin E."/>
            <person name="Murat C."/>
            <person name="Sun H."/>
            <person name="Tunlid A."/>
            <person name="Henrissat B."/>
            <person name="Grigoriev I.V."/>
            <person name="Hibbett D.S."/>
            <person name="Martin F."/>
            <person name="Nordberg H.P."/>
            <person name="Cantor M.N."/>
            <person name="Hua S.X."/>
        </authorList>
    </citation>
    <scope>NUCLEOTIDE SEQUENCE [LARGE SCALE GENOMIC DNA]</scope>
    <source>
        <strain evidence="2 3">LaAM-08-1</strain>
    </source>
</reference>
<dbReference type="Proteomes" id="UP000054477">
    <property type="component" value="Unassembled WGS sequence"/>
</dbReference>
<dbReference type="OrthoDB" id="2917041at2759"/>
<reference evidence="3" key="2">
    <citation type="submission" date="2015-01" db="EMBL/GenBank/DDBJ databases">
        <title>Evolutionary Origins and Diversification of the Mycorrhizal Mutualists.</title>
        <authorList>
            <consortium name="DOE Joint Genome Institute"/>
            <consortium name="Mycorrhizal Genomics Consortium"/>
            <person name="Kohler A."/>
            <person name="Kuo A."/>
            <person name="Nagy L.G."/>
            <person name="Floudas D."/>
            <person name="Copeland A."/>
            <person name="Barry K.W."/>
            <person name="Cichocki N."/>
            <person name="Veneault-Fourrey C."/>
            <person name="LaButti K."/>
            <person name="Lindquist E.A."/>
            <person name="Lipzen A."/>
            <person name="Lundell T."/>
            <person name="Morin E."/>
            <person name="Murat C."/>
            <person name="Riley R."/>
            <person name="Ohm R."/>
            <person name="Sun H."/>
            <person name="Tunlid A."/>
            <person name="Henrissat B."/>
            <person name="Grigoriev I.V."/>
            <person name="Hibbett D.S."/>
            <person name="Martin F."/>
        </authorList>
    </citation>
    <scope>NUCLEOTIDE SEQUENCE [LARGE SCALE GENOMIC DNA]</scope>
    <source>
        <strain evidence="3">LaAM-08-1</strain>
    </source>
</reference>
<evidence type="ECO:0000313" key="3">
    <source>
        <dbReference type="Proteomes" id="UP000054477"/>
    </source>
</evidence>
<accession>A0A0C9XJH6</accession>
<gene>
    <name evidence="2" type="ORF">K443DRAFT_124476</name>
</gene>